<keyword evidence="2" id="KW-1185">Reference proteome</keyword>
<reference evidence="2" key="1">
    <citation type="journal article" date="2024" name="FEMS Microbiol. Lett.">
        <title>Genomic insights into Spiroplasma endosymbionts that induce male-killing and protective phenotypes in the pea aphid.</title>
        <authorList>
            <person name="Arai H."/>
            <person name="Legeai F."/>
            <person name="Kageyama D."/>
            <person name="Sugio A."/>
            <person name="Simon J.C."/>
        </authorList>
    </citation>
    <scope>NUCLEOTIDE SEQUENCE [LARGE SCALE GENOMIC DNA]</scope>
    <source>
        <strain evidence="2">sAp269</strain>
        <plasmid evidence="2">pSAP_1</plasmid>
    </source>
</reference>
<sequence length="126" mass="13528">MENMESYDLNKELKIYYDNSKNDREFSKTYTGDGKISIPIVRIIEAAGMGSGVGVVAGAIVGSAVPGAGTVIGAAGSGVIGATIGTATSWLTFGDYINNKNQESKDFYINLKEVNPFDYKKIEILY</sequence>
<geneLocation type="plasmid" evidence="1 2">
    <name>pSAP_1</name>
</geneLocation>
<proteinExistence type="predicted"/>
<evidence type="ECO:0008006" key="3">
    <source>
        <dbReference type="Google" id="ProtNLM"/>
    </source>
</evidence>
<evidence type="ECO:0000313" key="2">
    <source>
        <dbReference type="Proteomes" id="UP001473424"/>
    </source>
</evidence>
<keyword evidence="1" id="KW-0614">Plasmid</keyword>
<name>A0ABN7BXI2_9MOLU</name>
<gene>
    <name evidence="1" type="ORF">SAP269_22310</name>
</gene>
<accession>A0ABN7BXI2</accession>
<protein>
    <recommendedName>
        <fullName evidence="3">Transmembrane protein</fullName>
    </recommendedName>
</protein>
<organism evidence="1 2">
    <name type="scientific">Spiroplasma ixodetis</name>
    <dbReference type="NCBI Taxonomy" id="2141"/>
    <lineage>
        <taxon>Bacteria</taxon>
        <taxon>Bacillati</taxon>
        <taxon>Mycoplasmatota</taxon>
        <taxon>Mollicutes</taxon>
        <taxon>Entomoplasmatales</taxon>
        <taxon>Spiroplasmataceae</taxon>
        <taxon>Spiroplasma</taxon>
    </lineage>
</organism>
<evidence type="ECO:0000313" key="1">
    <source>
        <dbReference type="EMBL" id="BET39642.1"/>
    </source>
</evidence>
<dbReference type="EMBL" id="AP028956">
    <property type="protein sequence ID" value="BET39642.1"/>
    <property type="molecule type" value="Genomic_DNA"/>
</dbReference>
<dbReference type="RefSeq" id="WP_353307275.1">
    <property type="nucleotide sequence ID" value="NZ_AP028956.1"/>
</dbReference>
<dbReference type="Proteomes" id="UP001473424">
    <property type="component" value="Plasmid pSAP_1"/>
</dbReference>